<comment type="caution">
    <text evidence="2">The sequence shown here is derived from an EMBL/GenBank/DDBJ whole genome shotgun (WGS) entry which is preliminary data.</text>
</comment>
<dbReference type="InterPro" id="IPR001279">
    <property type="entry name" value="Metallo-B-lactamas"/>
</dbReference>
<reference evidence="2 3" key="1">
    <citation type="submission" date="2020-08" db="EMBL/GenBank/DDBJ databases">
        <authorList>
            <person name="Seo M.-J."/>
        </authorList>
    </citation>
    <scope>NUCLEOTIDE SEQUENCE [LARGE SCALE GENOMIC DNA]</scope>
    <source>
        <strain evidence="2 3">KIGAM211</strain>
    </source>
</reference>
<feature type="domain" description="Metallo-beta-lactamase" evidence="1">
    <location>
        <begin position="40"/>
        <end position="243"/>
    </location>
</feature>
<evidence type="ECO:0000313" key="2">
    <source>
        <dbReference type="EMBL" id="MBB6625702.1"/>
    </source>
</evidence>
<evidence type="ECO:0000259" key="1">
    <source>
        <dbReference type="Pfam" id="PF12706"/>
    </source>
</evidence>
<dbReference type="EMBL" id="JACKXE010000001">
    <property type="protein sequence ID" value="MBB6625702.1"/>
    <property type="molecule type" value="Genomic_DNA"/>
</dbReference>
<gene>
    <name evidence="2" type="ORF">H5V45_00075</name>
</gene>
<dbReference type="InterPro" id="IPR036866">
    <property type="entry name" value="RibonucZ/Hydroxyglut_hydro"/>
</dbReference>
<dbReference type="Gene3D" id="3.60.15.10">
    <property type="entry name" value="Ribonuclease Z/Hydroxyacylglutathione hydrolase-like"/>
    <property type="match status" value="1"/>
</dbReference>
<keyword evidence="3" id="KW-1185">Reference proteome</keyword>
<proteinExistence type="predicted"/>
<dbReference type="CDD" id="cd07715">
    <property type="entry name" value="TaR3-like_MBL-fold"/>
    <property type="match status" value="1"/>
</dbReference>
<accession>A0A7X0RCC0</accession>
<organism evidence="2 3">
    <name type="scientific">Nocardioides luti</name>
    <dbReference type="NCBI Taxonomy" id="2761101"/>
    <lineage>
        <taxon>Bacteria</taxon>
        <taxon>Bacillati</taxon>
        <taxon>Actinomycetota</taxon>
        <taxon>Actinomycetes</taxon>
        <taxon>Propionibacteriales</taxon>
        <taxon>Nocardioidaceae</taxon>
        <taxon>Nocardioides</taxon>
    </lineage>
</organism>
<dbReference type="RefSeq" id="WP_185251050.1">
    <property type="nucleotide sequence ID" value="NZ_JACKXE010000001.1"/>
</dbReference>
<dbReference type="Pfam" id="PF12706">
    <property type="entry name" value="Lactamase_B_2"/>
    <property type="match status" value="1"/>
</dbReference>
<dbReference type="SUPFAM" id="SSF56281">
    <property type="entry name" value="Metallo-hydrolase/oxidoreductase"/>
    <property type="match status" value="1"/>
</dbReference>
<protein>
    <recommendedName>
        <fullName evidence="1">Metallo-beta-lactamase domain-containing protein</fullName>
    </recommendedName>
</protein>
<dbReference type="AlphaFoldDB" id="A0A7X0RCC0"/>
<sequence length="300" mass="31306">MKVTFCGVRGSTPAPGSAFVRYGGQTSCVAVSLGDDAPHLLLDAGTGLIAVTPLLGGEPFDGSILLGHLHWDHTHGMPFFAGGTALGSRVAIHIPEQGDSAESVLERAVSPPHFPIVPSQLGPGWSFTGLPEGTHALEGYDVLAREIPHKGGRAFGYRVAHGGASLAYLSDHSPTSVGPGPDDLGERHESALALADGVDVLIHDSQHLQAQFPDVQFLGHASVEYGVQLAREAGAKAYALFHHDPQRTDDEVDAILEHARGLAGDDLAVVAAYEGLVLDLTVPIDQHTEGASGAPAVRFL</sequence>
<dbReference type="Proteomes" id="UP000523955">
    <property type="component" value="Unassembled WGS sequence"/>
</dbReference>
<evidence type="ECO:0000313" key="3">
    <source>
        <dbReference type="Proteomes" id="UP000523955"/>
    </source>
</evidence>
<name>A0A7X0RCC0_9ACTN</name>